<organism evidence="2 3">
    <name type="scientific">Hallella faecis</name>
    <dbReference type="NCBI Taxonomy" id="2841596"/>
    <lineage>
        <taxon>Bacteria</taxon>
        <taxon>Pseudomonadati</taxon>
        <taxon>Bacteroidota</taxon>
        <taxon>Bacteroidia</taxon>
        <taxon>Bacteroidales</taxon>
        <taxon>Prevotellaceae</taxon>
        <taxon>Hallella</taxon>
    </lineage>
</organism>
<evidence type="ECO:0000256" key="1">
    <source>
        <dbReference type="SAM" id="MobiDB-lite"/>
    </source>
</evidence>
<feature type="region of interest" description="Disordered" evidence="1">
    <location>
        <begin position="263"/>
        <end position="315"/>
    </location>
</feature>
<feature type="region of interest" description="Disordered" evidence="1">
    <location>
        <begin position="1"/>
        <end position="133"/>
    </location>
</feature>
<feature type="compositionally biased region" description="Low complexity" evidence="1">
    <location>
        <begin position="272"/>
        <end position="292"/>
    </location>
</feature>
<dbReference type="Proteomes" id="UP001487296">
    <property type="component" value="Unassembled WGS sequence"/>
</dbReference>
<feature type="compositionally biased region" description="Polar residues" evidence="1">
    <location>
        <begin position="109"/>
        <end position="133"/>
    </location>
</feature>
<name>A0ABV1FNN4_9BACT</name>
<dbReference type="EMBL" id="JBBNFP010000006">
    <property type="protein sequence ID" value="MEQ2486007.1"/>
    <property type="molecule type" value="Genomic_DNA"/>
</dbReference>
<accession>A0ABV1FNN4</accession>
<evidence type="ECO:0000313" key="3">
    <source>
        <dbReference type="Proteomes" id="UP001487296"/>
    </source>
</evidence>
<feature type="compositionally biased region" description="Polar residues" evidence="1">
    <location>
        <begin position="79"/>
        <end position="91"/>
    </location>
</feature>
<evidence type="ECO:0000313" key="2">
    <source>
        <dbReference type="EMBL" id="MEQ2486007.1"/>
    </source>
</evidence>
<feature type="compositionally biased region" description="Polar residues" evidence="1">
    <location>
        <begin position="8"/>
        <end position="19"/>
    </location>
</feature>
<protein>
    <submittedName>
        <fullName evidence="2">DUF2589 domain-containing protein</fullName>
    </submittedName>
</protein>
<dbReference type="InterPro" id="IPR024510">
    <property type="entry name" value="DUF2589"/>
</dbReference>
<sequence length="475" mass="47996">MPDDKNKGTGTTPASNTQPTGQTPAAGGEGAQGQSGTGGGNLLGTAMGVLRDLVSPGGGGEDGNASSVQGDAKGGESGATASQGTASNGANPNGGDLKQQLENMLGVNQDGTSSGANGLQSTLGNSEASQPSMADQIKELNEVQVDKAFVADSLNLLGTLSFDKIIGNPLRAAIKAQRDLAKETLSYIREEGLNVDEKGQGQIVYVTMSFLRDGKQVKMRVPLLTLMPVPRLSITNMTYTFKAKVDALSAVVASVGSGGTPILNTTSGGGSKPSSSPQTAPAGGASAKPAPGAEGGKAKGGTSTQAAAAKSDNASGGMTPIAASAMPIATATKASAAPAIAASYSSKKDSGATRDSRYSVETTMDITITASEGEMPRGIDRLLGVLDDSTEVIDPNGTLQVSADQTSLVNGYAAISVSYRNGRGAYQPKTVKCIPLSGKKAPSLLENGDEMLLVFNEKGAYKVSADKLQRIVFVS</sequence>
<feature type="compositionally biased region" description="Gly residues" evidence="1">
    <location>
        <begin position="27"/>
        <end position="42"/>
    </location>
</feature>
<dbReference type="RefSeq" id="WP_215759010.1">
    <property type="nucleotide sequence ID" value="NZ_JAHKBE010000005.1"/>
</dbReference>
<comment type="caution">
    <text evidence="2">The sequence shown here is derived from an EMBL/GenBank/DDBJ whole genome shotgun (WGS) entry which is preliminary data.</text>
</comment>
<proteinExistence type="predicted"/>
<reference evidence="2 3" key="1">
    <citation type="submission" date="2024-04" db="EMBL/GenBank/DDBJ databases">
        <title>Human intestinal bacterial collection.</title>
        <authorList>
            <person name="Pauvert C."/>
            <person name="Hitch T.C.A."/>
            <person name="Clavel T."/>
        </authorList>
    </citation>
    <scope>NUCLEOTIDE SEQUENCE [LARGE SCALE GENOMIC DNA]</scope>
    <source>
        <strain evidence="2 3">CLA-AA-H145</strain>
    </source>
</reference>
<feature type="compositionally biased region" description="Polar residues" evidence="1">
    <location>
        <begin position="302"/>
        <end position="315"/>
    </location>
</feature>
<dbReference type="Pfam" id="PF11655">
    <property type="entry name" value="DUF2589"/>
    <property type="match status" value="1"/>
</dbReference>
<keyword evidence="3" id="KW-1185">Reference proteome</keyword>
<gene>
    <name evidence="2" type="ORF">AAAT34_02935</name>
</gene>